<keyword evidence="10" id="KW-0804">Transcription</keyword>
<dbReference type="InterPro" id="IPR018062">
    <property type="entry name" value="HTH_AraC-typ_CS"/>
</dbReference>
<dbReference type="Pfam" id="PF02805">
    <property type="entry name" value="Ada_Zn_binding"/>
    <property type="match status" value="1"/>
</dbReference>
<evidence type="ECO:0000313" key="14">
    <source>
        <dbReference type="Proteomes" id="UP001597120"/>
    </source>
</evidence>
<dbReference type="PROSITE" id="PS00041">
    <property type="entry name" value="HTH_ARAC_FAMILY_1"/>
    <property type="match status" value="1"/>
</dbReference>
<evidence type="ECO:0000256" key="3">
    <source>
        <dbReference type="ARBA" id="ARBA00022679"/>
    </source>
</evidence>
<reference evidence="14" key="1">
    <citation type="journal article" date="2019" name="Int. J. Syst. Evol. Microbiol.">
        <title>The Global Catalogue of Microorganisms (GCM) 10K type strain sequencing project: providing services to taxonomists for standard genome sequencing and annotation.</title>
        <authorList>
            <consortium name="The Broad Institute Genomics Platform"/>
            <consortium name="The Broad Institute Genome Sequencing Center for Infectious Disease"/>
            <person name="Wu L."/>
            <person name="Ma J."/>
        </authorList>
    </citation>
    <scope>NUCLEOTIDE SEQUENCE [LARGE SCALE GENOMIC DNA]</scope>
    <source>
        <strain evidence="14">CCUG 57263</strain>
    </source>
</reference>
<proteinExistence type="predicted"/>
<dbReference type="InterPro" id="IPR018060">
    <property type="entry name" value="HTH_AraC"/>
</dbReference>
<evidence type="ECO:0000256" key="9">
    <source>
        <dbReference type="ARBA" id="ARBA00023159"/>
    </source>
</evidence>
<dbReference type="SUPFAM" id="SSF57884">
    <property type="entry name" value="Ada DNA repair protein, N-terminal domain (N-Ada 10)"/>
    <property type="match status" value="1"/>
</dbReference>
<keyword evidence="3" id="KW-0808">Transferase</keyword>
<evidence type="ECO:0000313" key="13">
    <source>
        <dbReference type="EMBL" id="MFD0869258.1"/>
    </source>
</evidence>
<organism evidence="13 14">
    <name type="scientific">Paenibacillus residui</name>
    <dbReference type="NCBI Taxonomy" id="629724"/>
    <lineage>
        <taxon>Bacteria</taxon>
        <taxon>Bacillati</taxon>
        <taxon>Bacillota</taxon>
        <taxon>Bacilli</taxon>
        <taxon>Bacillales</taxon>
        <taxon>Paenibacillaceae</taxon>
        <taxon>Paenibacillus</taxon>
    </lineage>
</organism>
<dbReference type="Gene3D" id="3.40.10.10">
    <property type="entry name" value="DNA Methylphosphotriester Repair Domain"/>
    <property type="match status" value="1"/>
</dbReference>
<dbReference type="PRINTS" id="PR00032">
    <property type="entry name" value="HTHARAC"/>
</dbReference>
<dbReference type="InterPro" id="IPR009057">
    <property type="entry name" value="Homeodomain-like_sf"/>
</dbReference>
<protein>
    <submittedName>
        <fullName evidence="13">Bifunctional transcriptional activator/DNA repair enzyme AdaA</fullName>
    </submittedName>
</protein>
<evidence type="ECO:0000256" key="7">
    <source>
        <dbReference type="ARBA" id="ARBA00023015"/>
    </source>
</evidence>
<dbReference type="RefSeq" id="WP_186328489.1">
    <property type="nucleotide sequence ID" value="NZ_JBHTIU010000028.1"/>
</dbReference>
<keyword evidence="9" id="KW-0010">Activator</keyword>
<keyword evidence="2" id="KW-0489">Methyltransferase</keyword>
<evidence type="ECO:0000256" key="10">
    <source>
        <dbReference type="ARBA" id="ARBA00023163"/>
    </source>
</evidence>
<comment type="cofactor">
    <cofactor evidence="1">
        <name>Zn(2+)</name>
        <dbReference type="ChEBI" id="CHEBI:29105"/>
    </cofactor>
</comment>
<dbReference type="Proteomes" id="UP001597120">
    <property type="component" value="Unassembled WGS sequence"/>
</dbReference>
<dbReference type="InterPro" id="IPR020449">
    <property type="entry name" value="Tscrpt_reg_AraC-type_HTH"/>
</dbReference>
<dbReference type="Pfam" id="PF12833">
    <property type="entry name" value="HTH_18"/>
    <property type="match status" value="1"/>
</dbReference>
<dbReference type="PANTHER" id="PTHR43280:SF28">
    <property type="entry name" value="HTH-TYPE TRANSCRIPTIONAL ACTIVATOR RHAS"/>
    <property type="match status" value="1"/>
</dbReference>
<evidence type="ECO:0000256" key="8">
    <source>
        <dbReference type="ARBA" id="ARBA00023125"/>
    </source>
</evidence>
<comment type="caution">
    <text evidence="13">The sequence shown here is derived from an EMBL/GenBank/DDBJ whole genome shotgun (WGS) entry which is preliminary data.</text>
</comment>
<name>A0ABW3D730_9BACL</name>
<dbReference type="SUPFAM" id="SSF46689">
    <property type="entry name" value="Homeodomain-like"/>
    <property type="match status" value="2"/>
</dbReference>
<dbReference type="PANTHER" id="PTHR43280">
    <property type="entry name" value="ARAC-FAMILY TRANSCRIPTIONAL REGULATOR"/>
    <property type="match status" value="1"/>
</dbReference>
<dbReference type="Gene3D" id="1.10.10.60">
    <property type="entry name" value="Homeodomain-like"/>
    <property type="match status" value="2"/>
</dbReference>
<keyword evidence="6" id="KW-0862">Zinc</keyword>
<dbReference type="PROSITE" id="PS01124">
    <property type="entry name" value="HTH_ARAC_FAMILY_2"/>
    <property type="match status" value="1"/>
</dbReference>
<evidence type="ECO:0000256" key="1">
    <source>
        <dbReference type="ARBA" id="ARBA00001947"/>
    </source>
</evidence>
<dbReference type="SMART" id="SM00342">
    <property type="entry name" value="HTH_ARAC"/>
    <property type="match status" value="1"/>
</dbReference>
<evidence type="ECO:0000256" key="5">
    <source>
        <dbReference type="ARBA" id="ARBA00022763"/>
    </source>
</evidence>
<evidence type="ECO:0000256" key="2">
    <source>
        <dbReference type="ARBA" id="ARBA00022603"/>
    </source>
</evidence>
<dbReference type="InterPro" id="IPR004026">
    <property type="entry name" value="Ada_DNA_repair_Zn-bd"/>
</dbReference>
<dbReference type="PIRSF" id="PIRSF000408">
    <property type="entry name" value="Alkyltransferas_AdaA"/>
    <property type="match status" value="1"/>
</dbReference>
<gene>
    <name evidence="13" type="ORF">ACFQ03_08845</name>
</gene>
<dbReference type="InterPro" id="IPR035451">
    <property type="entry name" value="Ada-like_dom_sf"/>
</dbReference>
<keyword evidence="8" id="KW-0238">DNA-binding</keyword>
<keyword evidence="11" id="KW-0234">DNA repair</keyword>
<feature type="domain" description="HTH araC/xylS-type" evidence="12">
    <location>
        <begin position="81"/>
        <end position="179"/>
    </location>
</feature>
<accession>A0ABW3D730</accession>
<keyword evidence="5" id="KW-0227">DNA damage</keyword>
<evidence type="ECO:0000256" key="4">
    <source>
        <dbReference type="ARBA" id="ARBA00022723"/>
    </source>
</evidence>
<evidence type="ECO:0000256" key="6">
    <source>
        <dbReference type="ARBA" id="ARBA00022833"/>
    </source>
</evidence>
<dbReference type="EMBL" id="JBHTIU010000028">
    <property type="protein sequence ID" value="MFD0869258.1"/>
    <property type="molecule type" value="Genomic_DNA"/>
</dbReference>
<keyword evidence="14" id="KW-1185">Reference proteome</keyword>
<dbReference type="InterPro" id="IPR016220">
    <property type="entry name" value="Me-P-triester_DNA_alkyl-Trfase"/>
</dbReference>
<keyword evidence="7" id="KW-0805">Transcription regulation</keyword>
<sequence>MNEEYWKAIVECNGAFDGRFYYGVASTRIYCLPSCRSKTPKKEHTRIFATAEEARKSGFRACKRCRPDYPIRYGPDGEMAIRVTELIESEYDKPLTLDRLAEVLHTSSSHLHRTFRRVTGMTPAEYLRNIRIQTAVEKLKEPGLNITDIALATGFRTASHFTTVFRESMGYSPSEYRQLHKYAAANAVEKRRPI</sequence>
<evidence type="ECO:0000256" key="11">
    <source>
        <dbReference type="ARBA" id="ARBA00023204"/>
    </source>
</evidence>
<keyword evidence="4" id="KW-0479">Metal-binding</keyword>
<evidence type="ECO:0000259" key="12">
    <source>
        <dbReference type="PROSITE" id="PS01124"/>
    </source>
</evidence>